<name>A0ABX5BMT5_9XANT</name>
<evidence type="ECO:0000313" key="3">
    <source>
        <dbReference type="Proteomes" id="UP000239710"/>
    </source>
</evidence>
<dbReference type="EMBL" id="MDCE01000032">
    <property type="protein sequence ID" value="PPV05303.1"/>
    <property type="molecule type" value="Genomic_DNA"/>
</dbReference>
<keyword evidence="3" id="KW-1185">Reference proteome</keyword>
<comment type="caution">
    <text evidence="2">The sequence shown here is derived from an EMBL/GenBank/DDBJ whole genome shotgun (WGS) entry which is preliminary data.</text>
</comment>
<feature type="region of interest" description="Disordered" evidence="1">
    <location>
        <begin position="46"/>
        <end position="68"/>
    </location>
</feature>
<organism evidence="2 3">
    <name type="scientific">Xanthomonas bromi</name>
    <dbReference type="NCBI Taxonomy" id="56449"/>
    <lineage>
        <taxon>Bacteria</taxon>
        <taxon>Pseudomonadati</taxon>
        <taxon>Pseudomonadota</taxon>
        <taxon>Gammaproteobacteria</taxon>
        <taxon>Lysobacterales</taxon>
        <taxon>Lysobacteraceae</taxon>
        <taxon>Xanthomonas</taxon>
    </lineage>
</organism>
<evidence type="ECO:0000313" key="2">
    <source>
        <dbReference type="EMBL" id="PPV05303.1"/>
    </source>
</evidence>
<sequence length="96" mass="10578">MSMSDREIWIPPVPALSDIGAYKQKAPACRGFLFCFGVAVQALQRNKAQASTRRNTKSKGRQSPDYRPLRYPIARAAGPCSNSSLCAHVAMPRQVQ</sequence>
<dbReference type="Proteomes" id="UP000239710">
    <property type="component" value="Unassembled WGS sequence"/>
</dbReference>
<evidence type="ECO:0000256" key="1">
    <source>
        <dbReference type="SAM" id="MobiDB-lite"/>
    </source>
</evidence>
<reference evidence="2 3" key="1">
    <citation type="submission" date="2016-08" db="EMBL/GenBank/DDBJ databases">
        <title>Evolution of the type three secretion system and type three effector repertoires in Xanthomonas.</title>
        <authorList>
            <person name="Merda D."/>
            <person name="Briand M."/>
            <person name="Bosis E."/>
            <person name="Rousseau C."/>
            <person name="Portier P."/>
            <person name="Jacques M.-A."/>
            <person name="Fischer-Le Saux M."/>
        </authorList>
    </citation>
    <scope>NUCLEOTIDE SEQUENCE [LARGE SCALE GENOMIC DNA]</scope>
    <source>
        <strain evidence="2 3">CFBP1976</strain>
    </source>
</reference>
<accession>A0ABX5BMT5</accession>
<proteinExistence type="predicted"/>
<gene>
    <name evidence="2" type="ORF">XbrCFBP1976_17805</name>
</gene>
<protein>
    <submittedName>
        <fullName evidence="2">Uncharacterized protein</fullName>
    </submittedName>
</protein>